<dbReference type="Pfam" id="PF00571">
    <property type="entry name" value="CBS"/>
    <property type="match status" value="1"/>
</dbReference>
<sequence>MTQYTSLSWSAVNDHAVISGSDNVVEKLSWNESAINVLDDFTLKAPLHVHTNTEVSQADAILDAAGSRYACVLDSEGELVGMLSLRDLHGRRAVQIAQQIQVPYKEVPVSYLMKAVASLPLITRKQLQDARIGDAVATLQKSGKDFLLVHEAGHIQGVISSLGIAERTGESVNVYHHASSFAEILHAVKHTEEAD</sequence>
<dbReference type="OrthoDB" id="6238083at2"/>
<gene>
    <name evidence="3" type="ORF">A10D4_02387</name>
</gene>
<dbReference type="PROSITE" id="PS51371">
    <property type="entry name" value="CBS"/>
    <property type="match status" value="1"/>
</dbReference>
<dbReference type="InterPro" id="IPR046342">
    <property type="entry name" value="CBS_dom_sf"/>
</dbReference>
<evidence type="ECO:0000259" key="2">
    <source>
        <dbReference type="PROSITE" id="PS51371"/>
    </source>
</evidence>
<dbReference type="SUPFAM" id="SSF54631">
    <property type="entry name" value="CBS-domain pair"/>
    <property type="match status" value="1"/>
</dbReference>
<protein>
    <recommendedName>
        <fullName evidence="2">CBS domain-containing protein</fullName>
    </recommendedName>
</protein>
<dbReference type="PATRIC" id="fig|740709.3.peg.482"/>
<dbReference type="STRING" id="740709.A10D4_02387"/>
<dbReference type="EMBL" id="AMRG01000002">
    <property type="protein sequence ID" value="EKE87053.1"/>
    <property type="molecule type" value="Genomic_DNA"/>
</dbReference>
<organism evidence="3 4">
    <name type="scientific">Idiomarina xiamenensis 10-D-4</name>
    <dbReference type="NCBI Taxonomy" id="740709"/>
    <lineage>
        <taxon>Bacteria</taxon>
        <taxon>Pseudomonadati</taxon>
        <taxon>Pseudomonadota</taxon>
        <taxon>Gammaproteobacteria</taxon>
        <taxon>Alteromonadales</taxon>
        <taxon>Idiomarinaceae</taxon>
        <taxon>Idiomarina</taxon>
    </lineage>
</organism>
<dbReference type="Gene3D" id="3.10.580.10">
    <property type="entry name" value="CBS-domain"/>
    <property type="match status" value="1"/>
</dbReference>
<keyword evidence="4" id="KW-1185">Reference proteome</keyword>
<keyword evidence="1" id="KW-0129">CBS domain</keyword>
<dbReference type="AlphaFoldDB" id="K2KGD0"/>
<dbReference type="eggNOG" id="COG0517">
    <property type="taxonomic scope" value="Bacteria"/>
</dbReference>
<name>K2KGD0_9GAMM</name>
<accession>K2KGD0</accession>
<dbReference type="Proteomes" id="UP000014115">
    <property type="component" value="Unassembled WGS sequence"/>
</dbReference>
<proteinExistence type="predicted"/>
<evidence type="ECO:0000313" key="3">
    <source>
        <dbReference type="EMBL" id="EKE87053.1"/>
    </source>
</evidence>
<feature type="domain" description="CBS" evidence="2">
    <location>
        <begin position="42"/>
        <end position="102"/>
    </location>
</feature>
<dbReference type="RefSeq" id="WP_008487496.1">
    <property type="nucleotide sequence ID" value="NZ_AMRG01000002.1"/>
</dbReference>
<evidence type="ECO:0000256" key="1">
    <source>
        <dbReference type="PROSITE-ProRule" id="PRU00703"/>
    </source>
</evidence>
<reference evidence="3 4" key="1">
    <citation type="journal article" date="2012" name="J. Bacteriol.">
        <title>Genome Sequence of Idiomarina xiamenensis Type Strain 10-D-4.</title>
        <authorList>
            <person name="Lai Q."/>
            <person name="Wang L."/>
            <person name="Wang W."/>
            <person name="Shao Z."/>
        </authorList>
    </citation>
    <scope>NUCLEOTIDE SEQUENCE [LARGE SCALE GENOMIC DNA]</scope>
    <source>
        <strain evidence="3 4">10-D-4</strain>
    </source>
</reference>
<comment type="caution">
    <text evidence="3">The sequence shown here is derived from an EMBL/GenBank/DDBJ whole genome shotgun (WGS) entry which is preliminary data.</text>
</comment>
<evidence type="ECO:0000313" key="4">
    <source>
        <dbReference type="Proteomes" id="UP000014115"/>
    </source>
</evidence>
<dbReference type="InterPro" id="IPR000644">
    <property type="entry name" value="CBS_dom"/>
</dbReference>